<dbReference type="FunCoup" id="A0A1X2H6Q4">
    <property type="interactions" value="86"/>
</dbReference>
<keyword evidence="11" id="KW-0735">Signal-anchor</keyword>
<dbReference type="GO" id="GO:0046461">
    <property type="term" value="P:neutral lipid catabolic process"/>
    <property type="evidence" value="ECO:0007669"/>
    <property type="project" value="TreeGrafter"/>
</dbReference>
<comment type="subunit">
    <text evidence="5">Binds to both phosphatidylinositol (PI) and phosphatidylinositol 3,5-bisphosphate (PIP2).</text>
</comment>
<keyword evidence="14" id="KW-0443">Lipid metabolism</keyword>
<dbReference type="InterPro" id="IPR029058">
    <property type="entry name" value="AB_hydrolase_fold"/>
</dbReference>
<evidence type="ECO:0000256" key="3">
    <source>
        <dbReference type="ARBA" id="ARBA00004343"/>
    </source>
</evidence>
<evidence type="ECO:0000256" key="12">
    <source>
        <dbReference type="ARBA" id="ARBA00022989"/>
    </source>
</evidence>
<dbReference type="OMA" id="ECLENSI"/>
<evidence type="ECO:0000256" key="7">
    <source>
        <dbReference type="ARBA" id="ARBA00022692"/>
    </source>
</evidence>
<proteinExistence type="inferred from homology"/>
<sequence>MNPVLYLVCILLVWHAVDAFTPFRYQQPLSRSFLPREEEHNLQLKIIYQHGLGSGRMRYRKVTHSEVAMTSALSLKSKASWIHRPQDTQRLKKQQEEGFLMRWPLTPVSFESFWGLVPDVKHRPSVLALAMMTNNAYTPEEQKDGPDWYDLGPSWTVNSTFGWDGDGIRGHIFGNADNSLLVVSIKGTSAGLWTGGPTGEKDKTNDNMLFSCCCARVSRAWRPVCDCYVGNSYECNAKCLEENLLHNELYYDHALEIYKDVSDRYPNATIWLTGHSLGGALASLVGLTFGVPTVTFEAPGEQLAARRLHLPALDWMPVWHFGHTGDPIFVGVCTGPFSSCWYGGFAMETRCHTGKVCVWDTVNDKGWRVDIRSHRVQDVIENILKKEQDFDLPNCVSEDKHCADCGLWEFTDIRDSAKNDGLVSEYGSC</sequence>
<evidence type="ECO:0000256" key="18">
    <source>
        <dbReference type="SAM" id="SignalP"/>
    </source>
</evidence>
<protein>
    <recommendedName>
        <fullName evidence="6">triacylglycerol lipase</fullName>
        <ecNumber evidence="6">3.1.1.3</ecNumber>
    </recommendedName>
    <alternativeName>
        <fullName evidence="17">Autophagy-related protein 15</fullName>
    </alternativeName>
</protein>
<organism evidence="19 20">
    <name type="scientific">Syncephalastrum racemosum</name>
    <name type="common">Filamentous fungus</name>
    <dbReference type="NCBI Taxonomy" id="13706"/>
    <lineage>
        <taxon>Eukaryota</taxon>
        <taxon>Fungi</taxon>
        <taxon>Fungi incertae sedis</taxon>
        <taxon>Mucoromycota</taxon>
        <taxon>Mucoromycotina</taxon>
        <taxon>Mucoromycetes</taxon>
        <taxon>Mucorales</taxon>
        <taxon>Syncephalastraceae</taxon>
        <taxon>Syncephalastrum</taxon>
    </lineage>
</organism>
<evidence type="ECO:0000256" key="4">
    <source>
        <dbReference type="ARBA" id="ARBA00010701"/>
    </source>
</evidence>
<dbReference type="InterPro" id="IPR050805">
    <property type="entry name" value="ATG15_Lipase"/>
</dbReference>
<dbReference type="SUPFAM" id="SSF53474">
    <property type="entry name" value="alpha/beta-Hydrolases"/>
    <property type="match status" value="1"/>
</dbReference>
<evidence type="ECO:0000256" key="6">
    <source>
        <dbReference type="ARBA" id="ARBA00013279"/>
    </source>
</evidence>
<dbReference type="GO" id="GO:0004806">
    <property type="term" value="F:triacylglycerol lipase activity"/>
    <property type="evidence" value="ECO:0007669"/>
    <property type="project" value="UniProtKB-EC"/>
</dbReference>
<dbReference type="GO" id="GO:0034727">
    <property type="term" value="P:piecemeal microautophagy of the nucleus"/>
    <property type="evidence" value="ECO:0007669"/>
    <property type="project" value="TreeGrafter"/>
</dbReference>
<evidence type="ECO:0000256" key="11">
    <source>
        <dbReference type="ARBA" id="ARBA00022968"/>
    </source>
</evidence>
<evidence type="ECO:0000256" key="15">
    <source>
        <dbReference type="ARBA" id="ARBA00023136"/>
    </source>
</evidence>
<keyword evidence="7" id="KW-0812">Transmembrane</keyword>
<comment type="subcellular location">
    <subcellularLocation>
        <location evidence="3">Endosome</location>
        <location evidence="3">Multivesicular body membrane</location>
        <topology evidence="3">Single-pass type II membrane protein</topology>
    </subcellularLocation>
    <subcellularLocation>
        <location evidence="2">Prevacuolar compartment membrane</location>
        <topology evidence="2">Single-pass type II membrane protein</topology>
    </subcellularLocation>
</comment>
<gene>
    <name evidence="19" type="ORF">BCR43DRAFT_495823</name>
</gene>
<keyword evidence="8" id="KW-0967">Endosome</keyword>
<keyword evidence="10" id="KW-0442">Lipid degradation</keyword>
<dbReference type="Gene3D" id="3.40.50.1820">
    <property type="entry name" value="alpha/beta hydrolase"/>
    <property type="match status" value="1"/>
</dbReference>
<dbReference type="EC" id="3.1.1.3" evidence="6"/>
<evidence type="ECO:0000256" key="2">
    <source>
        <dbReference type="ARBA" id="ARBA00004270"/>
    </source>
</evidence>
<dbReference type="Pfam" id="PF26363">
    <property type="entry name" value="Phospholipase-like"/>
    <property type="match status" value="1"/>
</dbReference>
<evidence type="ECO:0000256" key="16">
    <source>
        <dbReference type="ARBA" id="ARBA00023180"/>
    </source>
</evidence>
<evidence type="ECO:0000256" key="8">
    <source>
        <dbReference type="ARBA" id="ARBA00022753"/>
    </source>
</evidence>
<dbReference type="AlphaFoldDB" id="A0A1X2H6Q4"/>
<keyword evidence="18" id="KW-0732">Signal</keyword>
<evidence type="ECO:0000256" key="1">
    <source>
        <dbReference type="ARBA" id="ARBA00001024"/>
    </source>
</evidence>
<evidence type="ECO:0000256" key="13">
    <source>
        <dbReference type="ARBA" id="ARBA00023006"/>
    </source>
</evidence>
<dbReference type="GO" id="GO:0034496">
    <property type="term" value="P:multivesicular body membrane disassembly"/>
    <property type="evidence" value="ECO:0007669"/>
    <property type="project" value="TreeGrafter"/>
</dbReference>
<dbReference type="PANTHER" id="PTHR47175">
    <property type="entry name" value="LIPASE ATG15-RELATED"/>
    <property type="match status" value="1"/>
</dbReference>
<keyword evidence="9 19" id="KW-0378">Hydrolase</keyword>
<evidence type="ECO:0000256" key="9">
    <source>
        <dbReference type="ARBA" id="ARBA00022801"/>
    </source>
</evidence>
<keyword evidence="16" id="KW-0325">Glycoprotein</keyword>
<comment type="caution">
    <text evidence="19">The sequence shown here is derived from an EMBL/GenBank/DDBJ whole genome shotgun (WGS) entry which is preliminary data.</text>
</comment>
<feature type="chain" id="PRO_5012913982" description="triacylglycerol lipase" evidence="18">
    <location>
        <begin position="20"/>
        <end position="429"/>
    </location>
</feature>
<feature type="signal peptide" evidence="18">
    <location>
        <begin position="1"/>
        <end position="19"/>
    </location>
</feature>
<dbReference type="GO" id="GO:0005775">
    <property type="term" value="C:vacuolar lumen"/>
    <property type="evidence" value="ECO:0007669"/>
    <property type="project" value="TreeGrafter"/>
</dbReference>
<keyword evidence="15" id="KW-0472">Membrane</keyword>
<dbReference type="GO" id="GO:0004620">
    <property type="term" value="F:phospholipase activity"/>
    <property type="evidence" value="ECO:0007669"/>
    <property type="project" value="TreeGrafter"/>
</dbReference>
<dbReference type="OrthoDB" id="58570at2759"/>
<evidence type="ECO:0000313" key="19">
    <source>
        <dbReference type="EMBL" id="ORY94077.1"/>
    </source>
</evidence>
<dbReference type="Proteomes" id="UP000242180">
    <property type="component" value="Unassembled WGS sequence"/>
</dbReference>
<dbReference type="GO" id="GO:0032585">
    <property type="term" value="C:multivesicular body membrane"/>
    <property type="evidence" value="ECO:0007669"/>
    <property type="project" value="UniProtKB-SubCell"/>
</dbReference>
<evidence type="ECO:0000256" key="5">
    <source>
        <dbReference type="ARBA" id="ARBA00011137"/>
    </source>
</evidence>
<evidence type="ECO:0000313" key="20">
    <source>
        <dbReference type="Proteomes" id="UP000242180"/>
    </source>
</evidence>
<keyword evidence="12" id="KW-1133">Transmembrane helix</keyword>
<evidence type="ECO:0000256" key="14">
    <source>
        <dbReference type="ARBA" id="ARBA00023098"/>
    </source>
</evidence>
<comment type="catalytic activity">
    <reaction evidence="1">
        <text>a triacylglycerol + H2O = a diacylglycerol + a fatty acid + H(+)</text>
        <dbReference type="Rhea" id="RHEA:12044"/>
        <dbReference type="ChEBI" id="CHEBI:15377"/>
        <dbReference type="ChEBI" id="CHEBI:15378"/>
        <dbReference type="ChEBI" id="CHEBI:17855"/>
        <dbReference type="ChEBI" id="CHEBI:18035"/>
        <dbReference type="ChEBI" id="CHEBI:28868"/>
        <dbReference type="EC" id="3.1.1.3"/>
    </reaction>
</comment>
<evidence type="ECO:0000256" key="17">
    <source>
        <dbReference type="ARBA" id="ARBA00029828"/>
    </source>
</evidence>
<keyword evidence="13" id="KW-0072">Autophagy</keyword>
<dbReference type="GO" id="GO:0006660">
    <property type="term" value="P:phosphatidylserine catabolic process"/>
    <property type="evidence" value="ECO:0007669"/>
    <property type="project" value="TreeGrafter"/>
</dbReference>
<dbReference type="EMBL" id="MCGN01000008">
    <property type="protein sequence ID" value="ORY94077.1"/>
    <property type="molecule type" value="Genomic_DNA"/>
</dbReference>
<name>A0A1X2H6Q4_SYNRA</name>
<dbReference type="PANTHER" id="PTHR47175:SF2">
    <property type="entry name" value="LIPASE ATG15-RELATED"/>
    <property type="match status" value="1"/>
</dbReference>
<dbReference type="InParanoid" id="A0A1X2H6Q4"/>
<reference evidence="19 20" key="1">
    <citation type="submission" date="2016-07" db="EMBL/GenBank/DDBJ databases">
        <title>Pervasive Adenine N6-methylation of Active Genes in Fungi.</title>
        <authorList>
            <consortium name="DOE Joint Genome Institute"/>
            <person name="Mondo S.J."/>
            <person name="Dannebaum R.O."/>
            <person name="Kuo R.C."/>
            <person name="Labutti K."/>
            <person name="Haridas S."/>
            <person name="Kuo A."/>
            <person name="Salamov A."/>
            <person name="Ahrendt S.R."/>
            <person name="Lipzen A."/>
            <person name="Sullivan W."/>
            <person name="Andreopoulos W.B."/>
            <person name="Clum A."/>
            <person name="Lindquist E."/>
            <person name="Daum C."/>
            <person name="Ramamoorthy G.K."/>
            <person name="Gryganskyi A."/>
            <person name="Culley D."/>
            <person name="Magnuson J.K."/>
            <person name="James T.Y."/>
            <person name="O'Malley M.A."/>
            <person name="Stajich J.E."/>
            <person name="Spatafora J.W."/>
            <person name="Visel A."/>
            <person name="Grigoriev I.V."/>
        </authorList>
    </citation>
    <scope>NUCLEOTIDE SEQUENCE [LARGE SCALE GENOMIC DNA]</scope>
    <source>
        <strain evidence="19 20">NRRL 2496</strain>
    </source>
</reference>
<dbReference type="CDD" id="cd00519">
    <property type="entry name" value="Lipase_3"/>
    <property type="match status" value="1"/>
</dbReference>
<evidence type="ECO:0000256" key="10">
    <source>
        <dbReference type="ARBA" id="ARBA00022963"/>
    </source>
</evidence>
<dbReference type="STRING" id="13706.A0A1X2H6Q4"/>
<accession>A0A1X2H6Q4</accession>
<comment type="similarity">
    <text evidence="4">Belongs to the AB hydrolase superfamily. Lipase family.</text>
</comment>
<keyword evidence="20" id="KW-1185">Reference proteome</keyword>